<name>A0ABW4VVK9_9BACT</name>
<reference evidence="3" key="1">
    <citation type="journal article" date="2019" name="Int. J. Syst. Evol. Microbiol.">
        <title>The Global Catalogue of Microorganisms (GCM) 10K type strain sequencing project: providing services to taxonomists for standard genome sequencing and annotation.</title>
        <authorList>
            <consortium name="The Broad Institute Genomics Platform"/>
            <consortium name="The Broad Institute Genome Sequencing Center for Infectious Disease"/>
            <person name="Wu L."/>
            <person name="Ma J."/>
        </authorList>
    </citation>
    <scope>NUCLEOTIDE SEQUENCE [LARGE SCALE GENOMIC DNA]</scope>
    <source>
        <strain evidence="3">CGMCC 1.15180</strain>
    </source>
</reference>
<feature type="signal peptide" evidence="1">
    <location>
        <begin position="1"/>
        <end position="26"/>
    </location>
</feature>
<evidence type="ECO:0000256" key="1">
    <source>
        <dbReference type="SAM" id="SignalP"/>
    </source>
</evidence>
<dbReference type="EMBL" id="JBHUHR010000048">
    <property type="protein sequence ID" value="MFD2037363.1"/>
    <property type="molecule type" value="Genomic_DNA"/>
</dbReference>
<gene>
    <name evidence="2" type="ORF">ACFSKL_21375</name>
</gene>
<sequence length="187" mass="20949">MKNHNTNYLYLSLLLFFIISCGSSDNEPIVDEGLASYEFTVNSGPLTGEKFQNVSFAKASTGFRSGENSEIILSTITFYEAFTPTTLFNIFWDGDQVKGFQSDESEFNRGYIRLVAVNGEDVTVFESMNVTSEVSDFKSVTMQDPIIQDKSYELRDFKMEFSGSFKNKSSGETVNISGILNFVNVIN</sequence>
<dbReference type="PROSITE" id="PS51257">
    <property type="entry name" value="PROKAR_LIPOPROTEIN"/>
    <property type="match status" value="1"/>
</dbReference>
<protein>
    <submittedName>
        <fullName evidence="2">Uncharacterized protein</fullName>
    </submittedName>
</protein>
<evidence type="ECO:0000313" key="2">
    <source>
        <dbReference type="EMBL" id="MFD2037363.1"/>
    </source>
</evidence>
<dbReference type="Proteomes" id="UP001597361">
    <property type="component" value="Unassembled WGS sequence"/>
</dbReference>
<dbReference type="RefSeq" id="WP_376889187.1">
    <property type="nucleotide sequence ID" value="NZ_JBHUHR010000048.1"/>
</dbReference>
<feature type="chain" id="PRO_5045497835" evidence="1">
    <location>
        <begin position="27"/>
        <end position="187"/>
    </location>
</feature>
<comment type="caution">
    <text evidence="2">The sequence shown here is derived from an EMBL/GenBank/DDBJ whole genome shotgun (WGS) entry which is preliminary data.</text>
</comment>
<accession>A0ABW4VVK9</accession>
<keyword evidence="3" id="KW-1185">Reference proteome</keyword>
<proteinExistence type="predicted"/>
<keyword evidence="1" id="KW-0732">Signal</keyword>
<evidence type="ECO:0000313" key="3">
    <source>
        <dbReference type="Proteomes" id="UP001597361"/>
    </source>
</evidence>
<organism evidence="2 3">
    <name type="scientific">Belliella marina</name>
    <dbReference type="NCBI Taxonomy" id="1644146"/>
    <lineage>
        <taxon>Bacteria</taxon>
        <taxon>Pseudomonadati</taxon>
        <taxon>Bacteroidota</taxon>
        <taxon>Cytophagia</taxon>
        <taxon>Cytophagales</taxon>
        <taxon>Cyclobacteriaceae</taxon>
        <taxon>Belliella</taxon>
    </lineage>
</organism>